<dbReference type="InterPro" id="IPR013154">
    <property type="entry name" value="ADH-like_N"/>
</dbReference>
<dbReference type="CDD" id="cd05286">
    <property type="entry name" value="QOR2"/>
    <property type="match status" value="1"/>
</dbReference>
<keyword evidence="1" id="KW-0521">NADP</keyword>
<dbReference type="Gene3D" id="3.40.50.720">
    <property type="entry name" value="NAD(P)-binding Rossmann-like Domain"/>
    <property type="match status" value="1"/>
</dbReference>
<name>A0AAN7ZMM6_9PEZI</name>
<accession>A0AAN7ZMM6</accession>
<keyword evidence="2 6" id="KW-0560">Oxidoreductase</keyword>
<comment type="caution">
    <text evidence="6">The sequence shown here is derived from an EMBL/GenBank/DDBJ whole genome shotgun (WGS) entry which is preliminary data.</text>
</comment>
<evidence type="ECO:0000259" key="5">
    <source>
        <dbReference type="SMART" id="SM00829"/>
    </source>
</evidence>
<dbReference type="AlphaFoldDB" id="A0AAN7ZMM6"/>
<dbReference type="GO" id="GO:0035925">
    <property type="term" value="F:mRNA 3'-UTR AU-rich region binding"/>
    <property type="evidence" value="ECO:0007669"/>
    <property type="project" value="TreeGrafter"/>
</dbReference>
<dbReference type="Pfam" id="PF08240">
    <property type="entry name" value="ADH_N"/>
    <property type="match status" value="1"/>
</dbReference>
<proteinExistence type="predicted"/>
<evidence type="ECO:0000256" key="4">
    <source>
        <dbReference type="ARBA" id="ARBA00070796"/>
    </source>
</evidence>
<dbReference type="InterPro" id="IPR047618">
    <property type="entry name" value="QOR-like"/>
</dbReference>
<feature type="domain" description="Enoyl reductase (ER)" evidence="5">
    <location>
        <begin position="17"/>
        <end position="330"/>
    </location>
</feature>
<dbReference type="SMART" id="SM00829">
    <property type="entry name" value="PKS_ER"/>
    <property type="match status" value="1"/>
</dbReference>
<dbReference type="PANTHER" id="PTHR48106">
    <property type="entry name" value="QUINONE OXIDOREDUCTASE PIG3-RELATED"/>
    <property type="match status" value="1"/>
</dbReference>
<dbReference type="Proteomes" id="UP001310594">
    <property type="component" value="Unassembled WGS sequence"/>
</dbReference>
<dbReference type="GO" id="GO:0005829">
    <property type="term" value="C:cytosol"/>
    <property type="evidence" value="ECO:0007669"/>
    <property type="project" value="TreeGrafter"/>
</dbReference>
<dbReference type="GO" id="GO:0070402">
    <property type="term" value="F:NADPH binding"/>
    <property type="evidence" value="ECO:0007669"/>
    <property type="project" value="TreeGrafter"/>
</dbReference>
<dbReference type="PANTHER" id="PTHR48106:SF13">
    <property type="entry name" value="QUINONE OXIDOREDUCTASE-RELATED"/>
    <property type="match status" value="1"/>
</dbReference>
<dbReference type="InterPro" id="IPR020843">
    <property type="entry name" value="ER"/>
</dbReference>
<dbReference type="Gene3D" id="3.90.180.10">
    <property type="entry name" value="Medium-chain alcohol dehydrogenases, catalytic domain"/>
    <property type="match status" value="1"/>
</dbReference>
<dbReference type="FunFam" id="3.40.50.720:FF:000053">
    <property type="entry name" value="Quinone oxidoreductase 1"/>
    <property type="match status" value="1"/>
</dbReference>
<dbReference type="SUPFAM" id="SSF51735">
    <property type="entry name" value="NAD(P)-binding Rossmann-fold domains"/>
    <property type="match status" value="1"/>
</dbReference>
<evidence type="ECO:0000313" key="6">
    <source>
        <dbReference type="EMBL" id="KAK5696618.1"/>
    </source>
</evidence>
<dbReference type="EMBL" id="JAVRQU010000012">
    <property type="protein sequence ID" value="KAK5696618.1"/>
    <property type="molecule type" value="Genomic_DNA"/>
</dbReference>
<evidence type="ECO:0000256" key="2">
    <source>
        <dbReference type="ARBA" id="ARBA00023002"/>
    </source>
</evidence>
<dbReference type="InterPro" id="IPR002364">
    <property type="entry name" value="Quin_OxRdtase/zeta-crystal_CS"/>
</dbReference>
<protein>
    <recommendedName>
        <fullName evidence="4">Probable quinone oxidoreductase</fullName>
    </recommendedName>
    <alternativeName>
        <fullName evidence="3">NADPH:quinone reductase</fullName>
    </alternativeName>
</protein>
<dbReference type="InterPro" id="IPR011032">
    <property type="entry name" value="GroES-like_sf"/>
</dbReference>
<dbReference type="InterPro" id="IPR036291">
    <property type="entry name" value="NAD(P)-bd_dom_sf"/>
</dbReference>
<dbReference type="InterPro" id="IPR013149">
    <property type="entry name" value="ADH-like_C"/>
</dbReference>
<dbReference type="GO" id="GO:0003960">
    <property type="term" value="F:quinone reductase (NADPH) activity"/>
    <property type="evidence" value="ECO:0007669"/>
    <property type="project" value="InterPro"/>
</dbReference>
<dbReference type="GO" id="GO:0008270">
    <property type="term" value="F:zinc ion binding"/>
    <property type="evidence" value="ECO:0007669"/>
    <property type="project" value="InterPro"/>
</dbReference>
<evidence type="ECO:0000313" key="7">
    <source>
        <dbReference type="Proteomes" id="UP001310594"/>
    </source>
</evidence>
<evidence type="ECO:0000256" key="1">
    <source>
        <dbReference type="ARBA" id="ARBA00022857"/>
    </source>
</evidence>
<organism evidence="6 7">
    <name type="scientific">Elasticomyces elasticus</name>
    <dbReference type="NCBI Taxonomy" id="574655"/>
    <lineage>
        <taxon>Eukaryota</taxon>
        <taxon>Fungi</taxon>
        <taxon>Dikarya</taxon>
        <taxon>Ascomycota</taxon>
        <taxon>Pezizomycotina</taxon>
        <taxon>Dothideomycetes</taxon>
        <taxon>Dothideomycetidae</taxon>
        <taxon>Mycosphaerellales</taxon>
        <taxon>Teratosphaeriaceae</taxon>
        <taxon>Elasticomyces</taxon>
    </lineage>
</organism>
<evidence type="ECO:0000256" key="3">
    <source>
        <dbReference type="ARBA" id="ARBA00043088"/>
    </source>
</evidence>
<sequence length="334" mass="35779">MASVPSTMKGVMIETTGGTEVLQYKTDLPVPSPGDGQVLVHNDYVGVNYIDTYFRTGLYPAPKYPYILGRESEGTVVKTGSGDLYGLQEGDKVVMLSEGTYAEYTAANAAKAVKIKSGLEAKIGAAALLQGLTALTLIREAHPVKKGDWVLVHAAAGGTGLWLVQLLKAVGANIIGTASTQEKVDLATKAGEGSITMINYSKDDVKSKVMELTNNAGCVAIFDGVGKDTFDLSLECLARKGSMVSFGNASGAVPPLTIARLSPKNARLLRPTLFGYITTREEFEHYVDELMDFVTKDKLDVRIHETYALSDVARAHNDLEGRKTTGKLLLDPSK</sequence>
<reference evidence="6" key="1">
    <citation type="submission" date="2023-08" db="EMBL/GenBank/DDBJ databases">
        <title>Black Yeasts Isolated from many extreme environments.</title>
        <authorList>
            <person name="Coleine C."/>
            <person name="Stajich J.E."/>
            <person name="Selbmann L."/>
        </authorList>
    </citation>
    <scope>NUCLEOTIDE SEQUENCE</scope>
    <source>
        <strain evidence="6">CCFEE 5810</strain>
    </source>
</reference>
<gene>
    <name evidence="6" type="primary">ZTA1</name>
    <name evidence="6" type="ORF">LTR97_007922</name>
</gene>
<dbReference type="SUPFAM" id="SSF50129">
    <property type="entry name" value="GroES-like"/>
    <property type="match status" value="1"/>
</dbReference>
<dbReference type="Pfam" id="PF00107">
    <property type="entry name" value="ADH_zinc_N"/>
    <property type="match status" value="1"/>
</dbReference>
<dbReference type="PROSITE" id="PS01162">
    <property type="entry name" value="QOR_ZETA_CRYSTAL"/>
    <property type="match status" value="1"/>
</dbReference>